<feature type="signal peptide" evidence="1">
    <location>
        <begin position="1"/>
        <end position="22"/>
    </location>
</feature>
<dbReference type="InterPro" id="IPR017853">
    <property type="entry name" value="GH"/>
</dbReference>
<organism evidence="3 4">
    <name type="scientific">Cerrena zonata</name>
    <dbReference type="NCBI Taxonomy" id="2478898"/>
    <lineage>
        <taxon>Eukaryota</taxon>
        <taxon>Fungi</taxon>
        <taxon>Dikarya</taxon>
        <taxon>Basidiomycota</taxon>
        <taxon>Agaricomycotina</taxon>
        <taxon>Agaricomycetes</taxon>
        <taxon>Polyporales</taxon>
        <taxon>Cerrenaceae</taxon>
        <taxon>Cerrena</taxon>
    </lineage>
</organism>
<dbReference type="Gene3D" id="2.60.40.1180">
    <property type="entry name" value="Golgi alpha-mannosidase II"/>
    <property type="match status" value="1"/>
</dbReference>
<keyword evidence="1" id="KW-0732">Signal</keyword>
<feature type="chain" id="PRO_5043967898" description="Glycoside hydrolase family 44 catalytic domain-containing protein" evidence="1">
    <location>
        <begin position="23"/>
        <end position="747"/>
    </location>
</feature>
<dbReference type="InterPro" id="IPR024745">
    <property type="entry name" value="GH44_cat"/>
</dbReference>
<evidence type="ECO:0000256" key="1">
    <source>
        <dbReference type="SAM" id="SignalP"/>
    </source>
</evidence>
<gene>
    <name evidence="3" type="ORF">QCA50_008027</name>
</gene>
<dbReference type="AlphaFoldDB" id="A0AAW0GB14"/>
<accession>A0AAW0GB14</accession>
<sequence length="747" mass="81209">MSVFSLLLRSVFLAATLLRVAADQVIYSDDSLSNGWQDWSWGTTLDYAATNIKEDSSSISVNSTAWSALSLKSPSTIGSFAGLRFDIAGNQPEVQIYIESTVDNVQAPTIPLTALSQNVNTTGFTSLLLDFSALPPAGDPLGAGTWDRINLQAQGNGAVYNIDNIILVDSIVVEPKFLSAEPIGTNTIAVTGQGDIDFSKVTAQLNGKAVKVTSVTTVPSVDVSTKSITYITLASRFSSGTLSILTDGAASYTYTLPAALSGFVNQFNTYPINPRVYGVNFPTSASYIQHLGVTISRKGGNAETAYNPFGDFTNAGNDWYFENRAGDNADNWISWVKDANSEAILLLPALDWVSKDATSYSYPKTVYPDQAAFDPFNADAGNGQFANGSWVSPPDPSHAYTPWNVTAAKTYLTGLQNKPEVITIDNEIEIASSTHQDMHPTPLGYDEIFERVINFSAVAKEALPDVQVAAPSTCAWWFYWTSAVGDADKAAHNGSDFLPWFLAQMQTHDKNAKKRFLDFLDIHYYFAPDTSANDDAAKALRLRMSRSLWDPTYVDESWISGPASNSQPNPDSVNLIPRMHTLIEKYYPGTKLSIGEWSSSADTDLTGGLLTVDMLGIFGRYKLDQATYWATPDEKGPVGLAYWLFRGYGIYFGDLSAQVSIPKLDPNVLGVYASTNSLHNNATLVVVNKSPTDPVALDISGIPKGNYFLRHFGGQAGVAKFQTTISIESTQYLVVPAYTAVFLQQRK</sequence>
<dbReference type="Proteomes" id="UP001385951">
    <property type="component" value="Unassembled WGS sequence"/>
</dbReference>
<name>A0AAW0GB14_9APHY</name>
<dbReference type="Gene3D" id="3.20.20.80">
    <property type="entry name" value="Glycosidases"/>
    <property type="match status" value="1"/>
</dbReference>
<evidence type="ECO:0000313" key="3">
    <source>
        <dbReference type="EMBL" id="KAK7688489.1"/>
    </source>
</evidence>
<protein>
    <recommendedName>
        <fullName evidence="2">Glycoside hydrolase family 44 catalytic domain-containing protein</fullName>
    </recommendedName>
</protein>
<reference evidence="3 4" key="1">
    <citation type="submission" date="2022-09" db="EMBL/GenBank/DDBJ databases">
        <authorList>
            <person name="Palmer J.M."/>
        </authorList>
    </citation>
    <scope>NUCLEOTIDE SEQUENCE [LARGE SCALE GENOMIC DNA]</scope>
    <source>
        <strain evidence="3 4">DSM 7382</strain>
    </source>
</reference>
<evidence type="ECO:0000259" key="2">
    <source>
        <dbReference type="Pfam" id="PF12891"/>
    </source>
</evidence>
<dbReference type="InterPro" id="IPR013780">
    <property type="entry name" value="Glyco_hydro_b"/>
</dbReference>
<dbReference type="EMBL" id="JASBNA010000010">
    <property type="protein sequence ID" value="KAK7688489.1"/>
    <property type="molecule type" value="Genomic_DNA"/>
</dbReference>
<feature type="domain" description="Glycoside hydrolase family 44 catalytic" evidence="2">
    <location>
        <begin position="312"/>
        <end position="526"/>
    </location>
</feature>
<proteinExistence type="predicted"/>
<comment type="caution">
    <text evidence="3">The sequence shown here is derived from an EMBL/GenBank/DDBJ whole genome shotgun (WGS) entry which is preliminary data.</text>
</comment>
<evidence type="ECO:0000313" key="4">
    <source>
        <dbReference type="Proteomes" id="UP001385951"/>
    </source>
</evidence>
<dbReference type="Pfam" id="PF12891">
    <property type="entry name" value="Glyco_hydro_44"/>
    <property type="match status" value="1"/>
</dbReference>
<keyword evidence="4" id="KW-1185">Reference proteome</keyword>
<dbReference type="Gene3D" id="2.60.120.430">
    <property type="entry name" value="Galactose-binding lectin"/>
    <property type="match status" value="1"/>
</dbReference>
<dbReference type="SUPFAM" id="SSF51445">
    <property type="entry name" value="(Trans)glycosidases"/>
    <property type="match status" value="1"/>
</dbReference>